<organism evidence="12 13">
    <name type="scientific">Cryoendolithus antarcticus</name>
    <dbReference type="NCBI Taxonomy" id="1507870"/>
    <lineage>
        <taxon>Eukaryota</taxon>
        <taxon>Fungi</taxon>
        <taxon>Dikarya</taxon>
        <taxon>Ascomycota</taxon>
        <taxon>Pezizomycotina</taxon>
        <taxon>Dothideomycetes</taxon>
        <taxon>Dothideomycetidae</taxon>
        <taxon>Cladosporiales</taxon>
        <taxon>Cladosporiaceae</taxon>
        <taxon>Cryoendolithus</taxon>
    </lineage>
</organism>
<dbReference type="STRING" id="1507870.A0A1V8SZ88"/>
<evidence type="ECO:0000256" key="3">
    <source>
        <dbReference type="ARBA" id="ARBA00008743"/>
    </source>
</evidence>
<protein>
    <recommendedName>
        <fullName evidence="8">Dolichyl-diphosphooligosaccharide--protein glycosyltransferase subunit WBP1</fullName>
        <shortName evidence="8">Oligosaccharyl transferase subunit WBP1</shortName>
    </recommendedName>
</protein>
<evidence type="ECO:0000256" key="4">
    <source>
        <dbReference type="ARBA" id="ARBA00022692"/>
    </source>
</evidence>
<dbReference type="PANTHER" id="PTHR10830:SF0">
    <property type="entry name" value="DOLICHYL-DIPHOSPHOOLIGOSACCHARIDE--PROTEIN GLYCOSYLTRANSFERASE 48 KDA SUBUNIT"/>
    <property type="match status" value="1"/>
</dbReference>
<dbReference type="InterPro" id="IPR055459">
    <property type="entry name" value="OST48_MD"/>
</dbReference>
<proteinExistence type="inferred from homology"/>
<dbReference type="GO" id="GO:0008250">
    <property type="term" value="C:oligosaccharyltransferase complex"/>
    <property type="evidence" value="ECO:0007669"/>
    <property type="project" value="TreeGrafter"/>
</dbReference>
<dbReference type="EMBL" id="NAJO01000022">
    <property type="protein sequence ID" value="OQO04399.1"/>
    <property type="molecule type" value="Genomic_DNA"/>
</dbReference>
<dbReference type="InterPro" id="IPR036291">
    <property type="entry name" value="NAD(P)-bd_dom_sf"/>
</dbReference>
<comment type="pathway">
    <text evidence="2 8">Protein modification; protein glycosylation.</text>
</comment>
<evidence type="ECO:0000259" key="11">
    <source>
        <dbReference type="Pfam" id="PF23358"/>
    </source>
</evidence>
<name>A0A1V8SZ88_9PEZI</name>
<dbReference type="InterPro" id="IPR005013">
    <property type="entry name" value="DDOST_48_kDa_subunit"/>
</dbReference>
<dbReference type="Pfam" id="PF23358">
    <property type="entry name" value="OST48_MD"/>
    <property type="match status" value="1"/>
</dbReference>
<dbReference type="InterPro" id="IPR002347">
    <property type="entry name" value="SDR_fam"/>
</dbReference>
<evidence type="ECO:0000256" key="2">
    <source>
        <dbReference type="ARBA" id="ARBA00004922"/>
    </source>
</evidence>
<keyword evidence="13" id="KW-1185">Reference proteome</keyword>
<dbReference type="Pfam" id="PF00106">
    <property type="entry name" value="adh_short"/>
    <property type="match status" value="1"/>
</dbReference>
<dbReference type="OrthoDB" id="1663137at2759"/>
<dbReference type="Pfam" id="PF03345">
    <property type="entry name" value="OST48_N"/>
    <property type="match status" value="1"/>
</dbReference>
<dbReference type="InterPro" id="IPR001155">
    <property type="entry name" value="OxRdtase_FMN_N"/>
</dbReference>
<feature type="domain" description="NADH:flavin oxidoreductase/NADH oxidase N-terminal" evidence="9">
    <location>
        <begin position="1221"/>
        <end position="1586"/>
    </location>
</feature>
<keyword evidence="7" id="KW-0472">Membrane</keyword>
<dbReference type="Gene3D" id="3.40.50.720">
    <property type="entry name" value="NAD(P)-binding Rossmann-like Domain"/>
    <property type="match status" value="1"/>
</dbReference>
<dbReference type="InParanoid" id="A0A1V8SZ88"/>
<comment type="subunit">
    <text evidence="8">Component of the oligosaccharyltransferase (OST) complex.</text>
</comment>
<dbReference type="GO" id="GO:0018279">
    <property type="term" value="P:protein N-linked glycosylation via asparagine"/>
    <property type="evidence" value="ECO:0007669"/>
    <property type="project" value="UniProtKB-UniRule"/>
</dbReference>
<evidence type="ECO:0000313" key="13">
    <source>
        <dbReference type="Proteomes" id="UP000192596"/>
    </source>
</evidence>
<keyword evidence="4" id="KW-0812">Transmembrane</keyword>
<feature type="domain" description="OST48 N-terminal" evidence="10">
    <location>
        <begin position="465"/>
        <end position="723"/>
    </location>
</feature>
<evidence type="ECO:0000313" key="12">
    <source>
        <dbReference type="EMBL" id="OQO04399.1"/>
    </source>
</evidence>
<dbReference type="Proteomes" id="UP000192596">
    <property type="component" value="Unassembled WGS sequence"/>
</dbReference>
<evidence type="ECO:0000256" key="5">
    <source>
        <dbReference type="ARBA" id="ARBA00022824"/>
    </source>
</evidence>
<dbReference type="PRINTS" id="PR00081">
    <property type="entry name" value="GDHRDH"/>
</dbReference>
<dbReference type="InterPro" id="IPR013785">
    <property type="entry name" value="Aldolase_TIM"/>
</dbReference>
<evidence type="ECO:0000256" key="6">
    <source>
        <dbReference type="ARBA" id="ARBA00022989"/>
    </source>
</evidence>
<dbReference type="Pfam" id="PF00724">
    <property type="entry name" value="Oxidored_FMN"/>
    <property type="match status" value="1"/>
</dbReference>
<evidence type="ECO:0000256" key="8">
    <source>
        <dbReference type="RuleBase" id="RU361142"/>
    </source>
</evidence>
<evidence type="ECO:0000259" key="9">
    <source>
        <dbReference type="Pfam" id="PF00724"/>
    </source>
</evidence>
<dbReference type="UniPathway" id="UPA00378"/>
<dbReference type="GO" id="GO:0016491">
    <property type="term" value="F:oxidoreductase activity"/>
    <property type="evidence" value="ECO:0007669"/>
    <property type="project" value="InterPro"/>
</dbReference>
<dbReference type="PANTHER" id="PTHR10830">
    <property type="entry name" value="DOLICHYL-DIPHOSPHOOLIGOSACCHARIDE--PROTEIN GLYCOSYLTRANSFERASE 48 KDA SUBUNIT"/>
    <property type="match status" value="1"/>
</dbReference>
<keyword evidence="5 8" id="KW-0256">Endoplasmic reticulum</keyword>
<accession>A0A1V8SZ88</accession>
<feature type="domain" description="OST48 middle" evidence="11">
    <location>
        <begin position="755"/>
        <end position="896"/>
    </location>
</feature>
<gene>
    <name evidence="12" type="ORF">B0A48_11010</name>
</gene>
<comment type="caution">
    <text evidence="12">The sequence shown here is derived from an EMBL/GenBank/DDBJ whole genome shotgun (WGS) entry which is preliminary data.</text>
</comment>
<comment type="function">
    <text evidence="8">Subunit of the oligosaccharyl transferase (OST) complex that catalyzes the initial transfer of a defined glycan (Glc(3)Man(9)GlcNAc(2) in eukaryotes) from the lipid carrier dolichol-pyrophosphate to an asparagine residue within an Asn-X-Ser/Thr consensus motif in nascent polypeptide chains, the first step in protein N-glycosylation. N-glycosylation occurs cotranslationally and the complex associates with the Sec61 complex at the channel-forming translocon complex that mediates protein translocation across the endoplasmic reticulum (ER).</text>
</comment>
<dbReference type="SUPFAM" id="SSF51395">
    <property type="entry name" value="FMN-linked oxidoreductases"/>
    <property type="match status" value="1"/>
</dbReference>
<evidence type="ECO:0000259" key="10">
    <source>
        <dbReference type="Pfam" id="PF03345"/>
    </source>
</evidence>
<comment type="subcellular location">
    <subcellularLocation>
        <location evidence="8">Endoplasmic reticulum membrane</location>
        <topology evidence="8">Single-pass type I membrane protein</topology>
    </subcellularLocation>
    <subcellularLocation>
        <location evidence="1">Membrane</location>
        <topology evidence="1">Single-pass type I membrane protein</topology>
    </subcellularLocation>
</comment>
<evidence type="ECO:0000256" key="7">
    <source>
        <dbReference type="ARBA" id="ARBA00023136"/>
    </source>
</evidence>
<keyword evidence="6" id="KW-1133">Transmembrane helix</keyword>
<dbReference type="GO" id="GO:0010181">
    <property type="term" value="F:FMN binding"/>
    <property type="evidence" value="ECO:0007669"/>
    <property type="project" value="InterPro"/>
</dbReference>
<dbReference type="SUPFAM" id="SSF51735">
    <property type="entry name" value="NAD(P)-binding Rossmann-fold domains"/>
    <property type="match status" value="1"/>
</dbReference>
<dbReference type="Gene3D" id="3.20.20.70">
    <property type="entry name" value="Aldolase class I"/>
    <property type="match status" value="1"/>
</dbReference>
<dbReference type="InterPro" id="IPR055457">
    <property type="entry name" value="OST48_N"/>
</dbReference>
<reference evidence="13" key="1">
    <citation type="submission" date="2017-03" db="EMBL/GenBank/DDBJ databases">
        <title>Genomes of endolithic fungi from Antarctica.</title>
        <authorList>
            <person name="Coleine C."/>
            <person name="Masonjones S."/>
            <person name="Stajich J.E."/>
        </authorList>
    </citation>
    <scope>NUCLEOTIDE SEQUENCE [LARGE SCALE GENOMIC DNA]</scope>
    <source>
        <strain evidence="13">CCFEE 5527</strain>
    </source>
</reference>
<evidence type="ECO:0000256" key="1">
    <source>
        <dbReference type="ARBA" id="ARBA00004479"/>
    </source>
</evidence>
<sequence>MTYGLAFHFDPATEIPSQKGKILFITGATSGLGRETLLNLAGHDSERIYFTGRSQASADKLLQDVHARYPAAQVHFLKMDLASIESVKAAAAEFVRREARLDLLMANAGVMALPPGLTTDGYELQFGTNHMGHAALLNLLLPTLTLTAEQGHDTRIVIPSSDLFKFMSSTISLSKMHTTQSAHGPLAPQRRYGESRLANQLYARELARRYPTITTVAIHPGVGNTGLQDNFTGPTKMMVRAAAMVMPMMTAEQTAWNQTWAATALLGSGERMVRSGVYYEPVGVEAKLPKHGKDDVLAGQLWEWTAAESARFGIKQIRAEAVPAFYSTTYFSVNSWALLKVWLQKLSADQIDLLSDLEVETTGSMDPVNDPKDRRSVVEHLAAIYREQIRMLGIREPRVVEIVQSRSGERMMWLRGRSGLKMAGFARAAQWMYVVGAVQKETGAMAATELEGLIWQPLSAAGNTLLVVIEDEADKAKYSTFWSDLMSRGFQLTYSTPKDTSLGLFHLGEPAYSHLLLLPPKSKGFGPNLSPKLIIEFVNAGSNVLLALSGDSSVPSAISSLLLELDITLPSDRTSLVVDHFNYDTKSASEQHDVLLLPSGNAGKKGVKDYFGVEGLVALPRAVGQVLGNDSPLLSSILKAPTTAYTYSPKSDDTEADDLFATGSQISLVTALQALNNARFTVLGSVEALEDKWFDASVQAATAGAKASKSSNRAFAERLSAWTFKEAGVIKAGIVTHSLNETGQKTTDVTKAGVELNPTIYRIKNDVYYSIAISEWSGTNWTPFIPAAGDAVQLEFSMLSPFHRLNLIPSQQTANATIFTQTFKLPDQHGIFNFYVNYQRPFVTSVEEKRTVTVRHFAHDEWPRSYVISGAWPWISGIWVTVVGWLVFVGLWLYSKPAQPKQDLKAAKRLDSSFDRVDTIIAAEYYIAMMAAPLPSMSATTQTIDKIHPLAVLHLTARGPQESRLLLLPTELLTQVLEYVFEASEAGPVTHMPNGIAILNSSYTASSKLWPLLACRQFYYDYQYLALAYTSFSITSPFANIDARLLSLAPNLQSAIRSLTFVADDRHFRKLIAWGNCPFDMPNLKLDTLTIVLLSSSRWHFLFDHTKDLIQLLRRLHSLKRLVFVRNNASVKGSFKTWCNRLIGLILKIDHEQRYLVDPPCLEQVWWSWEYDAKAQTFTLEAGEARELVGEDEYMREVLGLMETLRTKTEVEKTAIELISEPLTLQCGLTLPNRLVKCPMQETLAIGPYFDPPMAAFSNLYSKWAKSSYGLIITGQVQVDRRFLSIAGDVCVHEKSLEPDVLAIWKQWAKTAQSEGTPCIVQIAHPGRMSPMGAGIRPVDMPALCPSSVPVVLGDSWLDKMALEKVLGTPKAMDEQEIDEVVGMFVHGAVVAREAGFAGCQLHGAHGFLLSQFLSPHTNRRTDSYGGSPQSRMKLLRRLVTEIREVCPRPYCLSVKLNSADYMDAGTGLQQDEGLEQVRWLVGCGMVDFVEISGGNAENKTSGLHQSFDKKTIDKAPKMRESTRIREAFFTEFAEKVQSLKSPVPIQLSGGFRSRTGMADALDSGICQMIGLGRAAVLEPELPRKVLLNPDYDDELALGMSHIVKGQWLSNLVPIKVIGAGLPIQFFYYNMKRLGKGLSSDPDASIPYVIAMSIWETVSSGWSKSIQQVIASISGGGRVKVE</sequence>
<comment type="similarity">
    <text evidence="3 8">Belongs to the DDOST 48 kDa subunit family.</text>
</comment>